<feature type="domain" description="Carbohydrate kinase FGGY N-terminal" evidence="4">
    <location>
        <begin position="17"/>
        <end position="239"/>
    </location>
</feature>
<dbReference type="EMBL" id="JAHBFI010000001">
    <property type="protein sequence ID" value="MBZ5961587.1"/>
    <property type="molecule type" value="Genomic_DNA"/>
</dbReference>
<dbReference type="Proteomes" id="UP000752647">
    <property type="component" value="Unassembled WGS sequence"/>
</dbReference>
<evidence type="ECO:0000256" key="2">
    <source>
        <dbReference type="ARBA" id="ARBA00022679"/>
    </source>
</evidence>
<comment type="similarity">
    <text evidence="1">Belongs to the FGGY kinase family.</text>
</comment>
<gene>
    <name evidence="6" type="ORF">KIJ12_00125</name>
</gene>
<protein>
    <submittedName>
        <fullName evidence="6">FGGY-family carbohydrate kinase</fullName>
    </submittedName>
</protein>
<accession>A0A9Q3SWD5</accession>
<evidence type="ECO:0000256" key="1">
    <source>
        <dbReference type="ARBA" id="ARBA00009156"/>
    </source>
</evidence>
<dbReference type="Pfam" id="PF02782">
    <property type="entry name" value="FGGY_C"/>
    <property type="match status" value="1"/>
</dbReference>
<evidence type="ECO:0000256" key="3">
    <source>
        <dbReference type="ARBA" id="ARBA00022777"/>
    </source>
</evidence>
<dbReference type="InterPro" id="IPR043129">
    <property type="entry name" value="ATPase_NBD"/>
</dbReference>
<evidence type="ECO:0000259" key="5">
    <source>
        <dbReference type="Pfam" id="PF02782"/>
    </source>
</evidence>
<dbReference type="SUPFAM" id="SSF53067">
    <property type="entry name" value="Actin-like ATPase domain"/>
    <property type="match status" value="2"/>
</dbReference>
<dbReference type="PANTHER" id="PTHR43095">
    <property type="entry name" value="SUGAR KINASE"/>
    <property type="match status" value="1"/>
</dbReference>
<dbReference type="InterPro" id="IPR050406">
    <property type="entry name" value="FGGY_Carb_Kinase"/>
</dbReference>
<proteinExistence type="inferred from homology"/>
<evidence type="ECO:0000313" key="7">
    <source>
        <dbReference type="Proteomes" id="UP000752647"/>
    </source>
</evidence>
<dbReference type="InterPro" id="IPR018485">
    <property type="entry name" value="FGGY_C"/>
</dbReference>
<name>A0A9Q3SWD5_9LACO</name>
<dbReference type="Pfam" id="PF00370">
    <property type="entry name" value="FGGY_N"/>
    <property type="match status" value="1"/>
</dbReference>
<dbReference type="GO" id="GO:0016301">
    <property type="term" value="F:kinase activity"/>
    <property type="evidence" value="ECO:0007669"/>
    <property type="project" value="UniProtKB-KW"/>
</dbReference>
<dbReference type="AlphaFoldDB" id="A0A9Q3SWD5"/>
<dbReference type="GO" id="GO:0005975">
    <property type="term" value="P:carbohydrate metabolic process"/>
    <property type="evidence" value="ECO:0007669"/>
    <property type="project" value="InterPro"/>
</dbReference>
<evidence type="ECO:0000259" key="4">
    <source>
        <dbReference type="Pfam" id="PF00370"/>
    </source>
</evidence>
<dbReference type="RefSeq" id="WP_090090082.1">
    <property type="nucleotide sequence ID" value="NZ_CBCPIF010000001.1"/>
</dbReference>
<dbReference type="CDD" id="cd07809">
    <property type="entry name" value="ASKHA_NBD_FGGY_BaXK-like"/>
    <property type="match status" value="1"/>
</dbReference>
<dbReference type="Gene3D" id="3.30.420.40">
    <property type="match status" value="2"/>
</dbReference>
<dbReference type="PANTHER" id="PTHR43095:SF5">
    <property type="entry name" value="XYLULOSE KINASE"/>
    <property type="match status" value="1"/>
</dbReference>
<dbReference type="InterPro" id="IPR018484">
    <property type="entry name" value="FGGY_N"/>
</dbReference>
<feature type="domain" description="Carbohydrate kinase FGGY C-terminal" evidence="5">
    <location>
        <begin position="278"/>
        <end position="477"/>
    </location>
</feature>
<keyword evidence="2" id="KW-0808">Transferase</keyword>
<keyword evidence="3 6" id="KW-0418">Kinase</keyword>
<reference evidence="6" key="1">
    <citation type="submission" date="2021-05" db="EMBL/GenBank/DDBJ databases">
        <title>Pangenome of Leuconostoc gelidum warrants species status for Leuconostoc gelidum subsp. gasicomitatum.</title>
        <authorList>
            <person name="Johansson P."/>
            <person name="Sade E."/>
            <person name="Hultman J."/>
            <person name="Auvinen P."/>
            <person name="Bjorkroth J."/>
        </authorList>
    </citation>
    <scope>NUCLEOTIDE SEQUENCE</scope>
    <source>
        <strain evidence="6">A.21.4</strain>
    </source>
</reference>
<evidence type="ECO:0000313" key="6">
    <source>
        <dbReference type="EMBL" id="MBZ5961587.1"/>
    </source>
</evidence>
<comment type="caution">
    <text evidence="6">The sequence shown here is derived from an EMBL/GenBank/DDBJ whole genome shotgun (WGS) entry which is preliminary data.</text>
</comment>
<sequence>MMTHEETMQAIKAGNIALGVEFGSTTVKAVLTTEDFKTIASGSYEWDNNFQDGLWTYAVADIWLGLQTAYANLQKQIHDNYSVAITSIKTMGFSAMMHGYLAFDKNNQLLVPFRTWRNAITGESASELTKLFNFNIPQRWSVAHLYQAILNQETHVKNIDFLTTLAGYVHWQLTDEKVIGIGDASGMFPIDEKTGAYNQLMLDQFSSLKSVQQYNWQIDNILPKPLKAGGNAGHLTEKGAKLLDPTGHLTAGAIIAPPEGDAGTGMVATNSVKKRTGNISVGTSIFSMIVLEKNLEHVYSNIDIVTTPTGLPVAMVHANNSASDLNAWSKLFAQFAKLIGCDISTSQLYQTLFDAALNDAEPDAGGLSGYGYYSGENITAIPEGRPLLVRQPDSNFTIGNLMRMHLFTAFGAIKIGMRILEDEQVLTDNIVAQGGVFKTPIVAQKLLSAALNTDITVMKTAGEGGPWGMAILSLYAANKRTDETLDDFLSQVVFANEKSETLSPDPIDVAGFESFMTRYVAGLDIELAAIKTLPSQKRKE</sequence>
<organism evidence="6 7">
    <name type="scientific">Leuconostoc gasicomitatum</name>
    <dbReference type="NCBI Taxonomy" id="115778"/>
    <lineage>
        <taxon>Bacteria</taxon>
        <taxon>Bacillati</taxon>
        <taxon>Bacillota</taxon>
        <taxon>Bacilli</taxon>
        <taxon>Lactobacillales</taxon>
        <taxon>Lactobacillaceae</taxon>
        <taxon>Leuconostoc</taxon>
        <taxon>Leuconostoc gelidum group</taxon>
    </lineage>
</organism>